<organism evidence="2 3">
    <name type="scientific">Mycena metata</name>
    <dbReference type="NCBI Taxonomy" id="1033252"/>
    <lineage>
        <taxon>Eukaryota</taxon>
        <taxon>Fungi</taxon>
        <taxon>Dikarya</taxon>
        <taxon>Basidiomycota</taxon>
        <taxon>Agaricomycotina</taxon>
        <taxon>Agaricomycetes</taxon>
        <taxon>Agaricomycetidae</taxon>
        <taxon>Agaricales</taxon>
        <taxon>Marasmiineae</taxon>
        <taxon>Mycenaceae</taxon>
        <taxon>Mycena</taxon>
    </lineage>
</organism>
<reference evidence="2" key="1">
    <citation type="submission" date="2023-03" db="EMBL/GenBank/DDBJ databases">
        <title>Massive genome expansion in bonnet fungi (Mycena s.s.) driven by repeated elements and novel gene families across ecological guilds.</title>
        <authorList>
            <consortium name="Lawrence Berkeley National Laboratory"/>
            <person name="Harder C.B."/>
            <person name="Miyauchi S."/>
            <person name="Viragh M."/>
            <person name="Kuo A."/>
            <person name="Thoen E."/>
            <person name="Andreopoulos B."/>
            <person name="Lu D."/>
            <person name="Skrede I."/>
            <person name="Drula E."/>
            <person name="Henrissat B."/>
            <person name="Morin E."/>
            <person name="Kohler A."/>
            <person name="Barry K."/>
            <person name="LaButti K."/>
            <person name="Morin E."/>
            <person name="Salamov A."/>
            <person name="Lipzen A."/>
            <person name="Mereny Z."/>
            <person name="Hegedus B."/>
            <person name="Baldrian P."/>
            <person name="Stursova M."/>
            <person name="Weitz H."/>
            <person name="Taylor A."/>
            <person name="Grigoriev I.V."/>
            <person name="Nagy L.G."/>
            <person name="Martin F."/>
            <person name="Kauserud H."/>
        </authorList>
    </citation>
    <scope>NUCLEOTIDE SEQUENCE</scope>
    <source>
        <strain evidence="2">CBHHK182m</strain>
    </source>
</reference>
<proteinExistence type="predicted"/>
<feature type="compositionally biased region" description="Basic and acidic residues" evidence="1">
    <location>
        <begin position="191"/>
        <end position="210"/>
    </location>
</feature>
<sequence>MMQQSPSTAPLKPATMHSSFPDTVATHPSYSTVTAAHAPMPPTLTSAQQALRRQDVEAGLVWADLMDDPEGWEIADSDGGEDDSYESYGAIREFTQRINAITVSSRSRLPATPVAVQPTVAAKPVPVKPAAVEKTQKRLRRPRHDLRGRGLERYVEQEKQDARERQIQGLEPRPYRLHPYQQQELARARARARDGNDLRHASVSDSEKATKKDRKPKGKKTL</sequence>
<name>A0AAD7IBA1_9AGAR</name>
<feature type="region of interest" description="Disordered" evidence="1">
    <location>
        <begin position="125"/>
        <end position="222"/>
    </location>
</feature>
<dbReference type="AlphaFoldDB" id="A0AAD7IBA1"/>
<comment type="caution">
    <text evidence="2">The sequence shown here is derived from an EMBL/GenBank/DDBJ whole genome shotgun (WGS) entry which is preliminary data.</text>
</comment>
<evidence type="ECO:0000313" key="3">
    <source>
        <dbReference type="Proteomes" id="UP001215598"/>
    </source>
</evidence>
<keyword evidence="3" id="KW-1185">Reference proteome</keyword>
<feature type="region of interest" description="Disordered" evidence="1">
    <location>
        <begin position="1"/>
        <end position="23"/>
    </location>
</feature>
<protein>
    <submittedName>
        <fullName evidence="2">Uncharacterized protein</fullName>
    </submittedName>
</protein>
<accession>A0AAD7IBA1</accession>
<evidence type="ECO:0000256" key="1">
    <source>
        <dbReference type="SAM" id="MobiDB-lite"/>
    </source>
</evidence>
<feature type="compositionally biased region" description="Basic and acidic residues" evidence="1">
    <location>
        <begin position="145"/>
        <end position="166"/>
    </location>
</feature>
<dbReference type="EMBL" id="JARKIB010000108">
    <property type="protein sequence ID" value="KAJ7739211.1"/>
    <property type="molecule type" value="Genomic_DNA"/>
</dbReference>
<feature type="compositionally biased region" description="Basic residues" evidence="1">
    <location>
        <begin position="211"/>
        <end position="222"/>
    </location>
</feature>
<gene>
    <name evidence="2" type="ORF">B0H16DRAFT_1569181</name>
</gene>
<dbReference type="Proteomes" id="UP001215598">
    <property type="component" value="Unassembled WGS sequence"/>
</dbReference>
<evidence type="ECO:0000313" key="2">
    <source>
        <dbReference type="EMBL" id="KAJ7739211.1"/>
    </source>
</evidence>